<dbReference type="Pfam" id="PF00196">
    <property type="entry name" value="GerE"/>
    <property type="match status" value="1"/>
</dbReference>
<dbReference type="InterPro" id="IPR000792">
    <property type="entry name" value="Tscrpt_reg_LuxR_C"/>
</dbReference>
<dbReference type="GO" id="GO:0003677">
    <property type="term" value="F:DNA binding"/>
    <property type="evidence" value="ECO:0007669"/>
    <property type="project" value="InterPro"/>
</dbReference>
<evidence type="ECO:0000259" key="1">
    <source>
        <dbReference type="PROSITE" id="PS50043"/>
    </source>
</evidence>
<dbReference type="InterPro" id="IPR016032">
    <property type="entry name" value="Sig_transdc_resp-reg_C-effctor"/>
</dbReference>
<dbReference type="Gene3D" id="1.10.10.10">
    <property type="entry name" value="Winged helix-like DNA-binding domain superfamily/Winged helix DNA-binding domain"/>
    <property type="match status" value="1"/>
</dbReference>
<dbReference type="InterPro" id="IPR036388">
    <property type="entry name" value="WH-like_DNA-bd_sf"/>
</dbReference>
<dbReference type="InterPro" id="IPR058852">
    <property type="entry name" value="HTH_77"/>
</dbReference>
<dbReference type="Gene3D" id="1.25.40.10">
    <property type="entry name" value="Tetratricopeptide repeat domain"/>
    <property type="match status" value="1"/>
</dbReference>
<dbReference type="Pfam" id="PF13191">
    <property type="entry name" value="AAA_16"/>
    <property type="match status" value="1"/>
</dbReference>
<dbReference type="Gene3D" id="3.40.50.300">
    <property type="entry name" value="P-loop containing nucleotide triphosphate hydrolases"/>
    <property type="match status" value="1"/>
</dbReference>
<feature type="non-terminal residue" evidence="2">
    <location>
        <position position="1"/>
    </location>
</feature>
<dbReference type="CDD" id="cd06170">
    <property type="entry name" value="LuxR_C_like"/>
    <property type="match status" value="1"/>
</dbReference>
<dbReference type="SMART" id="SM00421">
    <property type="entry name" value="HTH_LUXR"/>
    <property type="match status" value="1"/>
</dbReference>
<feature type="domain" description="HTH luxR-type" evidence="1">
    <location>
        <begin position="707"/>
        <end position="773"/>
    </location>
</feature>
<dbReference type="GO" id="GO:0006355">
    <property type="term" value="P:regulation of DNA-templated transcription"/>
    <property type="evidence" value="ECO:0007669"/>
    <property type="project" value="InterPro"/>
</dbReference>
<accession>A0A6J4U8V0</accession>
<dbReference type="PRINTS" id="PR00364">
    <property type="entry name" value="DISEASERSIST"/>
</dbReference>
<dbReference type="PROSITE" id="PS50043">
    <property type="entry name" value="HTH_LUXR_2"/>
    <property type="match status" value="1"/>
</dbReference>
<dbReference type="EMBL" id="CADCWE010000127">
    <property type="protein sequence ID" value="CAA9541854.1"/>
    <property type="molecule type" value="Genomic_DNA"/>
</dbReference>
<dbReference type="PRINTS" id="PR00038">
    <property type="entry name" value="HTHLUXR"/>
</dbReference>
<dbReference type="SUPFAM" id="SSF46894">
    <property type="entry name" value="C-terminal effector domain of the bipartite response regulators"/>
    <property type="match status" value="1"/>
</dbReference>
<name>A0A6J4U8V0_9BACT</name>
<organism evidence="2">
    <name type="scientific">uncultured Thermomicrobiales bacterium</name>
    <dbReference type="NCBI Taxonomy" id="1645740"/>
    <lineage>
        <taxon>Bacteria</taxon>
        <taxon>Pseudomonadati</taxon>
        <taxon>Thermomicrobiota</taxon>
        <taxon>Thermomicrobia</taxon>
        <taxon>Thermomicrobiales</taxon>
        <taxon>environmental samples</taxon>
    </lineage>
</organism>
<reference evidence="2" key="1">
    <citation type="submission" date="2020-02" db="EMBL/GenBank/DDBJ databases">
        <authorList>
            <person name="Meier V. D."/>
        </authorList>
    </citation>
    <scope>NUCLEOTIDE SEQUENCE</scope>
    <source>
        <strain evidence="2">AVDCRST_MAG73</strain>
    </source>
</reference>
<proteinExistence type="predicted"/>
<gene>
    <name evidence="2" type="ORF">AVDCRST_MAG73-2015</name>
</gene>
<dbReference type="InterPro" id="IPR027417">
    <property type="entry name" value="P-loop_NTPase"/>
</dbReference>
<dbReference type="PANTHER" id="PTHR47691:SF3">
    <property type="entry name" value="HTH-TYPE TRANSCRIPTIONAL REGULATOR RV0890C-RELATED"/>
    <property type="match status" value="1"/>
</dbReference>
<dbReference type="SUPFAM" id="SSF52540">
    <property type="entry name" value="P-loop containing nucleoside triphosphate hydrolases"/>
    <property type="match status" value="1"/>
</dbReference>
<evidence type="ECO:0000313" key="2">
    <source>
        <dbReference type="EMBL" id="CAA9541854.1"/>
    </source>
</evidence>
<dbReference type="AlphaFoldDB" id="A0A6J4U8V0"/>
<dbReference type="Pfam" id="PF25872">
    <property type="entry name" value="HTH_77"/>
    <property type="match status" value="1"/>
</dbReference>
<dbReference type="PANTHER" id="PTHR47691">
    <property type="entry name" value="REGULATOR-RELATED"/>
    <property type="match status" value="1"/>
</dbReference>
<dbReference type="SUPFAM" id="SSF48452">
    <property type="entry name" value="TPR-like"/>
    <property type="match status" value="1"/>
</dbReference>
<dbReference type="InterPro" id="IPR041664">
    <property type="entry name" value="AAA_16"/>
</dbReference>
<dbReference type="InterPro" id="IPR011990">
    <property type="entry name" value="TPR-like_helical_dom_sf"/>
</dbReference>
<sequence>GDRPTPAALPVPFTSFVGREREVAAVRDLVRQDGVRLVTLTGPGGVGKTRLALEVASDLGQAFADGVCFVALAPLADAALVPAAIAGALGLREAGDRPLAERLAAFLATQDLLLLLDNVEGVVAAAPAVAMLLAACPRVTVLATSRVPLNVTGEQRFPVPPLALPDPARVRSAAEVAEVAAVRLFCARARAVRPDFALTDEDAAAVAAVCARLDGLPLAIELAAARSTVLPPSALLARLSPSLGHLTGGPRDQPDRLRTLRGAIAWSHDLLSADERALFRRLAVFAGGCTLEAAEAVGRAGAGPRLDVLAVLASLVDHSLLRRDAGVDGEPRFGMLETVREFGLEQLTASGEEAAVRDAHAGWCLDLATRAGPSWFTPAQNRWGDRVAAEHSNLRTALAWLAGSADVGAGLRLVVALWPFWFVRGHWAEGRGWLARAFVWSAGARTIERAWVLVGATAVAADRGGEEPAAWGDEALGIARELGDGVATASALVALGGAAAARGEANRARSLTEAALAAWRELGDAVAHAEPNVSMMLDNLAWLALDQGDDARAWRLADEALALQRGLGFAWGAADSLLILARVARNRGDAAHAAQLARECLALARDEHDQHQVAVALDQLAILAAEAGATERAARLFGAADRLRDLLGVPPDPVRLGERDRAVAAAGTGLGGHVLVAALAAGRALPLEEAVAVALAVESAPAEVPPVAAPTRHGLTRREVEVLGLLAEGCSDRAISEALFISRHTARNHVASILAKLGLPSRAAAAAFAARHGLV</sequence>
<protein>
    <submittedName>
        <fullName evidence="2">Adenylyl cyclase class-3/4/guanylyl cyclase / Disease resistance domain-containing protein / Tetratricopeptide repeat-containing protein / Transcriptional regulator, LuxR family</fullName>
    </submittedName>
</protein>